<dbReference type="InterPro" id="IPR016980">
    <property type="entry name" value="S-AdoMet-dep_MeTrfase_Alr7345"/>
</dbReference>
<keyword evidence="2" id="KW-0808">Transferase</keyword>
<keyword evidence="1" id="KW-0732">Signal</keyword>
<feature type="signal peptide" evidence="1">
    <location>
        <begin position="1"/>
        <end position="26"/>
    </location>
</feature>
<dbReference type="Gene3D" id="3.40.50.150">
    <property type="entry name" value="Vaccinia Virus protein VP39"/>
    <property type="match status" value="1"/>
</dbReference>
<dbReference type="OrthoDB" id="9342567at2"/>
<evidence type="ECO:0000256" key="1">
    <source>
        <dbReference type="SAM" id="SignalP"/>
    </source>
</evidence>
<gene>
    <name evidence="2" type="ORF">DVR09_12915</name>
</gene>
<feature type="chain" id="PRO_5017054948" evidence="1">
    <location>
        <begin position="27"/>
        <end position="263"/>
    </location>
</feature>
<dbReference type="RefSeq" id="WP_115417295.1">
    <property type="nucleotide sequence ID" value="NZ_CP031357.1"/>
</dbReference>
<dbReference type="CDD" id="cd02440">
    <property type="entry name" value="AdoMet_MTases"/>
    <property type="match status" value="1"/>
</dbReference>
<accession>A0A345YGQ0</accession>
<dbReference type="InterPro" id="IPR029063">
    <property type="entry name" value="SAM-dependent_MTases_sf"/>
</dbReference>
<dbReference type="PROSITE" id="PS51257">
    <property type="entry name" value="PROKAR_LIPOPROTEIN"/>
    <property type="match status" value="1"/>
</dbReference>
<sequence length="263" mass="28674">MKLPITLASALALSLAACSEAPVAEAEAPAAQVVSDDILAAAVANEARPEAARALDESRKPAEVLAFLGLEQGDHAADLISGGGYWAEILAEAVGENGSVTALEPEQFYNEERWTALSATQPDIALERYRFEDFQSEADRFDFAVMNLVYHDLYWESEEFDVPRSEPSAYLATLYAAMKPGGVVGVIDHVANPGDTREAVEAYHRIDPAVVRADFERAGFVLEAESDMLANPDDDRTTSVFEPEIRGKTDRFVMKFVKPEASE</sequence>
<dbReference type="Proteomes" id="UP000254508">
    <property type="component" value="Chromosome"/>
</dbReference>
<dbReference type="GO" id="GO:0032259">
    <property type="term" value="P:methylation"/>
    <property type="evidence" value="ECO:0007669"/>
    <property type="project" value="UniProtKB-KW"/>
</dbReference>
<dbReference type="SUPFAM" id="SSF53335">
    <property type="entry name" value="S-adenosyl-L-methionine-dependent methyltransferases"/>
    <property type="match status" value="1"/>
</dbReference>
<organism evidence="2 3">
    <name type="scientific">Erythrobacter aureus</name>
    <dbReference type="NCBI Taxonomy" id="2182384"/>
    <lineage>
        <taxon>Bacteria</taxon>
        <taxon>Pseudomonadati</taxon>
        <taxon>Pseudomonadota</taxon>
        <taxon>Alphaproteobacteria</taxon>
        <taxon>Sphingomonadales</taxon>
        <taxon>Erythrobacteraceae</taxon>
        <taxon>Erythrobacter/Porphyrobacter group</taxon>
        <taxon>Erythrobacter</taxon>
    </lineage>
</organism>
<name>A0A345YGQ0_9SPHN</name>
<protein>
    <submittedName>
        <fullName evidence="2">Methyltransferase</fullName>
    </submittedName>
</protein>
<dbReference type="AlphaFoldDB" id="A0A345YGQ0"/>
<reference evidence="3" key="1">
    <citation type="submission" date="2018-07" db="EMBL/GenBank/DDBJ databases">
        <title>Genome sequence of Erythrobacter strain YH-07, an antagonistic bacterium isolated from Yellow Sea.</title>
        <authorList>
            <person name="Tang T."/>
            <person name="Liu Q."/>
            <person name="Sun X."/>
        </authorList>
    </citation>
    <scope>NUCLEOTIDE SEQUENCE [LARGE SCALE GENOMIC DNA]</scope>
    <source>
        <strain evidence="3">YH-07</strain>
    </source>
</reference>
<proteinExistence type="predicted"/>
<keyword evidence="3" id="KW-1185">Reference proteome</keyword>
<dbReference type="GO" id="GO:0008168">
    <property type="term" value="F:methyltransferase activity"/>
    <property type="evidence" value="ECO:0007669"/>
    <property type="project" value="UniProtKB-KW"/>
</dbReference>
<dbReference type="PIRSF" id="PIRSF031679">
    <property type="entry name" value="Mtase_Alr7345_prd"/>
    <property type="match status" value="1"/>
</dbReference>
<keyword evidence="2" id="KW-0489">Methyltransferase</keyword>
<dbReference type="EMBL" id="CP031357">
    <property type="protein sequence ID" value="AXK43102.1"/>
    <property type="molecule type" value="Genomic_DNA"/>
</dbReference>
<evidence type="ECO:0000313" key="2">
    <source>
        <dbReference type="EMBL" id="AXK43102.1"/>
    </source>
</evidence>
<dbReference type="KEGG" id="err:DVR09_12915"/>
<evidence type="ECO:0000313" key="3">
    <source>
        <dbReference type="Proteomes" id="UP000254508"/>
    </source>
</evidence>